<keyword evidence="1" id="KW-0240">DNA-directed RNA polymerase</keyword>
<reference evidence="1" key="1">
    <citation type="submission" date="2018-11" db="EMBL/GenBank/DDBJ databases">
        <title>Henneguya salminicola genome and transcriptome.</title>
        <authorList>
            <person name="Yahalomi D."/>
            <person name="Atkinson S.D."/>
            <person name="Neuhof M."/>
            <person name="Chang E.S."/>
            <person name="Philippe H."/>
            <person name="Cartwright P."/>
            <person name="Bartholomew J.L."/>
            <person name="Huchon D."/>
        </authorList>
    </citation>
    <scope>NUCLEOTIDE SEQUENCE</scope>
    <source>
        <strain evidence="1">Hz1</strain>
        <tissue evidence="1">Whole</tissue>
    </source>
</reference>
<dbReference type="GO" id="GO:0005666">
    <property type="term" value="C:RNA polymerase III complex"/>
    <property type="evidence" value="ECO:0007669"/>
    <property type="project" value="TreeGrafter"/>
</dbReference>
<dbReference type="InterPro" id="IPR006886">
    <property type="entry name" value="RNA_pol_III_Rpc5"/>
</dbReference>
<keyword evidence="1" id="KW-0804">Transcription</keyword>
<organism evidence="1">
    <name type="scientific">Henneguya salminicola</name>
    <name type="common">Myxosporean</name>
    <dbReference type="NCBI Taxonomy" id="69463"/>
    <lineage>
        <taxon>Eukaryota</taxon>
        <taxon>Metazoa</taxon>
        <taxon>Cnidaria</taxon>
        <taxon>Myxozoa</taxon>
        <taxon>Myxosporea</taxon>
        <taxon>Bivalvulida</taxon>
        <taxon>Platysporina</taxon>
        <taxon>Myxobolidae</taxon>
        <taxon>Henneguya</taxon>
    </lineage>
</organism>
<dbReference type="EMBL" id="GHBP01000872">
    <property type="protein sequence ID" value="NDJ92499.1"/>
    <property type="molecule type" value="Transcribed_RNA"/>
</dbReference>
<accession>A0A6G3MET5</accession>
<dbReference type="GO" id="GO:0042797">
    <property type="term" value="P:tRNA transcription by RNA polymerase III"/>
    <property type="evidence" value="ECO:0007669"/>
    <property type="project" value="TreeGrafter"/>
</dbReference>
<dbReference type="AlphaFoldDB" id="A0A6G3MET5"/>
<evidence type="ECO:0000313" key="1">
    <source>
        <dbReference type="EMBL" id="NDJ92499.1"/>
    </source>
</evidence>
<dbReference type="Pfam" id="PF04801">
    <property type="entry name" value="RPC5"/>
    <property type="match status" value="1"/>
</dbReference>
<dbReference type="PANTHER" id="PTHR12069:SF0">
    <property type="entry name" value="DNA-DIRECTED RNA POLYMERASE III SUBUNIT RPC5"/>
    <property type="match status" value="1"/>
</dbReference>
<proteinExistence type="predicted"/>
<sequence>MGAEKYISMSNSEYIENDSNLDSPDSKIIDDPVEHEIDVYLAKPEDIDFFMIQTLTKPSILHDICRNLKSAHLKPKNKMLHLEYCIPKNIDDEYFDSLNLEKSDQDEIHSLCLDMIVKHDHYCFGLYRNNKLFLIPVSGMLESKPNHVNQVQVDNLTVQKMAEESVKVKFEKGDSYETRRHSMRTYANYSKKVLEEQWIYLNVIHDPEQNLSFLPSLDKVTNLYSSHDFMMTPKCYREKLFSKQITDVSANNLCAESSDPLVVAKKFLLDVKLFDYKQLKFIMEPFKDKVTAEVVLHSALLVNAGFVVKSEILLQHFVFDSQDDGLFNLVYACATRDLILWMFLQNDVVSENDILKYTKVAYNII</sequence>
<dbReference type="PANTHER" id="PTHR12069">
    <property type="entry name" value="DNA-DIRECTED RNA POLYMERASES III 80 KDA POLYPEPTIDE RNA POLYMERASE III SUBUNIT 5"/>
    <property type="match status" value="1"/>
</dbReference>
<protein>
    <submittedName>
        <fullName evidence="1">DNA-directed RNA polymerase III subunit RPC5 (Trinotate prediction)</fullName>
    </submittedName>
</protein>
<name>A0A6G3MET5_HENSL</name>